<comment type="caution">
    <text evidence="8">The sequence shown here is derived from an EMBL/GenBank/DDBJ whole genome shotgun (WGS) entry which is preliminary data.</text>
</comment>
<keyword evidence="8" id="KW-0238">DNA-binding</keyword>
<keyword evidence="5" id="KW-0479">Metal-binding</keyword>
<feature type="compositionally biased region" description="Basic and acidic residues" evidence="6">
    <location>
        <begin position="15"/>
        <end position="25"/>
    </location>
</feature>
<gene>
    <name evidence="8" type="ORF">C1J00_14220</name>
</gene>
<feature type="binding site" evidence="5">
    <location>
        <position position="124"/>
    </location>
    <ligand>
        <name>Zn(2+)</name>
        <dbReference type="ChEBI" id="CHEBI:29105"/>
    </ligand>
</feature>
<keyword evidence="3 7" id="KW-1133">Transmembrane helix</keyword>
<dbReference type="InterPro" id="IPR004254">
    <property type="entry name" value="AdipoR/HlyIII-related"/>
</dbReference>
<organism evidence="8 9">
    <name type="scientific">Streptomyces cahuitamycinicus</name>
    <dbReference type="NCBI Taxonomy" id="2070367"/>
    <lineage>
        <taxon>Bacteria</taxon>
        <taxon>Bacillati</taxon>
        <taxon>Actinomycetota</taxon>
        <taxon>Actinomycetes</taxon>
        <taxon>Kitasatosporales</taxon>
        <taxon>Streptomycetaceae</taxon>
        <taxon>Streptomyces</taxon>
    </lineage>
</organism>
<accession>A0A2N8TRA8</accession>
<keyword evidence="2 7" id="KW-0812">Transmembrane</keyword>
<feature type="compositionally biased region" description="Basic and acidic residues" evidence="6">
    <location>
        <begin position="32"/>
        <end position="41"/>
    </location>
</feature>
<dbReference type="AlphaFoldDB" id="A0A2N8TRA8"/>
<dbReference type="RefSeq" id="WP_102909441.1">
    <property type="nucleotide sequence ID" value="NZ_POUC01000083.1"/>
</dbReference>
<feature type="binding site" evidence="5">
    <location>
        <position position="253"/>
    </location>
    <ligand>
        <name>Zn(2+)</name>
        <dbReference type="ChEBI" id="CHEBI:29105"/>
    </ligand>
</feature>
<evidence type="ECO:0000256" key="4">
    <source>
        <dbReference type="ARBA" id="ARBA00023136"/>
    </source>
</evidence>
<reference evidence="8 9" key="1">
    <citation type="submission" date="2018-01" db="EMBL/GenBank/DDBJ databases">
        <title>Draft genome sequence of Streptomyces sp. 13K301.</title>
        <authorList>
            <person name="Sahin N."/>
            <person name="Saygin H."/>
            <person name="Ay H."/>
        </authorList>
    </citation>
    <scope>NUCLEOTIDE SEQUENCE [LARGE SCALE GENOMIC DNA]</scope>
    <source>
        <strain evidence="8 9">13K301</strain>
    </source>
</reference>
<feature type="region of interest" description="Disordered" evidence="6">
    <location>
        <begin position="1"/>
        <end position="51"/>
    </location>
</feature>
<evidence type="ECO:0000256" key="5">
    <source>
        <dbReference type="PIRSR" id="PIRSR604254-1"/>
    </source>
</evidence>
<dbReference type="GO" id="GO:0003677">
    <property type="term" value="F:DNA binding"/>
    <property type="evidence" value="ECO:0007669"/>
    <property type="project" value="UniProtKB-KW"/>
</dbReference>
<feature type="transmembrane region" description="Helical" evidence="7">
    <location>
        <begin position="167"/>
        <end position="186"/>
    </location>
</feature>
<name>A0A2N8TRA8_9ACTN</name>
<feature type="transmembrane region" description="Helical" evidence="7">
    <location>
        <begin position="103"/>
        <end position="123"/>
    </location>
</feature>
<feature type="transmembrane region" description="Helical" evidence="7">
    <location>
        <begin position="143"/>
        <end position="160"/>
    </location>
</feature>
<dbReference type="Pfam" id="PF03006">
    <property type="entry name" value="HlyIII"/>
    <property type="match status" value="1"/>
</dbReference>
<dbReference type="PANTHER" id="PTHR20855">
    <property type="entry name" value="ADIPOR/PROGESTIN RECEPTOR-RELATED"/>
    <property type="match status" value="1"/>
</dbReference>
<evidence type="ECO:0000256" key="7">
    <source>
        <dbReference type="SAM" id="Phobius"/>
    </source>
</evidence>
<feature type="binding site" evidence="5">
    <location>
        <position position="257"/>
    </location>
    <ligand>
        <name>Zn(2+)</name>
        <dbReference type="ChEBI" id="CHEBI:29105"/>
    </ligand>
</feature>
<proteinExistence type="predicted"/>
<feature type="transmembrane region" description="Helical" evidence="7">
    <location>
        <begin position="76"/>
        <end position="96"/>
    </location>
</feature>
<evidence type="ECO:0000256" key="6">
    <source>
        <dbReference type="SAM" id="MobiDB-lite"/>
    </source>
</evidence>
<evidence type="ECO:0000313" key="8">
    <source>
        <dbReference type="EMBL" id="PNG21557.1"/>
    </source>
</evidence>
<dbReference type="OrthoDB" id="9813689at2"/>
<dbReference type="GO" id="GO:0046872">
    <property type="term" value="F:metal ion binding"/>
    <property type="evidence" value="ECO:0007669"/>
    <property type="project" value="UniProtKB-KW"/>
</dbReference>
<sequence>MVASDTQEPGGGREAVSRDAAEVECGHVVSARGERRADGRPDQSPGDHVGEGAHSVAALVERVSDLAEPIKPRLRGWLHAGMVPVALIAGVVLICLARTPQAVVACAVYAVTAWLLFATSAIYHRGTWGPLGEALLRRLDHANIFLIIAGTCTPLAVILLPPDQRSVLLWIVWTGALAGIAFRVLWVGAPRWLYTPCYLALGWAPVSYLPDFLHTGGAAVVVLIVVGGLLYSAGAVVYALQRPDPAPRWFGFHEVFHALTVVAFTAHYTAISLATY</sequence>
<keyword evidence="5" id="KW-0862">Zinc</keyword>
<dbReference type="EMBL" id="POUC01000083">
    <property type="protein sequence ID" value="PNG21557.1"/>
    <property type="molecule type" value="Genomic_DNA"/>
</dbReference>
<protein>
    <submittedName>
        <fullName evidence="8">DNA-binding protein</fullName>
    </submittedName>
</protein>
<dbReference type="Proteomes" id="UP000235943">
    <property type="component" value="Unassembled WGS sequence"/>
</dbReference>
<keyword evidence="4 7" id="KW-0472">Membrane</keyword>
<feature type="transmembrane region" description="Helical" evidence="7">
    <location>
        <begin position="255"/>
        <end position="274"/>
    </location>
</feature>
<dbReference type="PANTHER" id="PTHR20855:SF3">
    <property type="entry name" value="LD03007P"/>
    <property type="match status" value="1"/>
</dbReference>
<keyword evidence="9" id="KW-1185">Reference proteome</keyword>
<evidence type="ECO:0000256" key="3">
    <source>
        <dbReference type="ARBA" id="ARBA00022989"/>
    </source>
</evidence>
<comment type="subcellular location">
    <subcellularLocation>
        <location evidence="1">Membrane</location>
        <topology evidence="1">Multi-pass membrane protein</topology>
    </subcellularLocation>
</comment>
<evidence type="ECO:0000313" key="9">
    <source>
        <dbReference type="Proteomes" id="UP000235943"/>
    </source>
</evidence>
<evidence type="ECO:0000256" key="1">
    <source>
        <dbReference type="ARBA" id="ARBA00004141"/>
    </source>
</evidence>
<dbReference type="GO" id="GO:0016020">
    <property type="term" value="C:membrane"/>
    <property type="evidence" value="ECO:0007669"/>
    <property type="project" value="UniProtKB-SubCell"/>
</dbReference>
<evidence type="ECO:0000256" key="2">
    <source>
        <dbReference type="ARBA" id="ARBA00022692"/>
    </source>
</evidence>
<feature type="transmembrane region" description="Helical" evidence="7">
    <location>
        <begin position="217"/>
        <end position="240"/>
    </location>
</feature>